<evidence type="ECO:0000313" key="2">
    <source>
        <dbReference type="Proteomes" id="UP000184096"/>
    </source>
</evidence>
<name>A0A1M7T751_9BRAD</name>
<dbReference type="OrthoDB" id="8245014at2"/>
<dbReference type="Proteomes" id="UP000184096">
    <property type="component" value="Chromosome I"/>
</dbReference>
<protein>
    <submittedName>
        <fullName evidence="1">Uncharacterized protein</fullName>
    </submittedName>
</protein>
<organism evidence="1 2">
    <name type="scientific">Bradyrhizobium erythrophlei</name>
    <dbReference type="NCBI Taxonomy" id="1437360"/>
    <lineage>
        <taxon>Bacteria</taxon>
        <taxon>Pseudomonadati</taxon>
        <taxon>Pseudomonadota</taxon>
        <taxon>Alphaproteobacteria</taxon>
        <taxon>Hyphomicrobiales</taxon>
        <taxon>Nitrobacteraceae</taxon>
        <taxon>Bradyrhizobium</taxon>
    </lineage>
</organism>
<accession>A0A1M7T751</accession>
<dbReference type="EMBL" id="LT670849">
    <property type="protein sequence ID" value="SHN66535.1"/>
    <property type="molecule type" value="Genomic_DNA"/>
</dbReference>
<proteinExistence type="predicted"/>
<reference evidence="2" key="1">
    <citation type="submission" date="2016-11" db="EMBL/GenBank/DDBJ databases">
        <authorList>
            <person name="Varghese N."/>
            <person name="Submissions S."/>
        </authorList>
    </citation>
    <scope>NUCLEOTIDE SEQUENCE [LARGE SCALE GENOMIC DNA]</scope>
    <source>
        <strain evidence="2">GAS401</strain>
    </source>
</reference>
<keyword evidence="2" id="KW-1185">Reference proteome</keyword>
<dbReference type="AlphaFoldDB" id="A0A1M7T751"/>
<dbReference type="RefSeq" id="WP_072816929.1">
    <property type="nucleotide sequence ID" value="NZ_LT670849.1"/>
</dbReference>
<sequence length="72" mass="8216">MVTRKPIDLPPNVARAFVKAMEDFFAEQDKHKQDAIAANQLSVMNQFRGQRDDPLRLSDIKEMFRALKGIVG</sequence>
<gene>
    <name evidence="1" type="ORF">SAMN05444170_0977</name>
</gene>
<evidence type="ECO:0000313" key="1">
    <source>
        <dbReference type="EMBL" id="SHN66535.1"/>
    </source>
</evidence>